<reference evidence="2" key="1">
    <citation type="submission" date="2022-03" db="EMBL/GenBank/DDBJ databases">
        <authorList>
            <person name="Tunstrom K."/>
        </authorList>
    </citation>
    <scope>NUCLEOTIDE SEQUENCE</scope>
</reference>
<proteinExistence type="predicted"/>
<dbReference type="SUPFAM" id="SSF52980">
    <property type="entry name" value="Restriction endonuclease-like"/>
    <property type="match status" value="1"/>
</dbReference>
<gene>
    <name evidence="2" type="ORF">EEDITHA_LOCUS21948</name>
</gene>
<feature type="domain" description="YqaJ viral recombinase" evidence="1">
    <location>
        <begin position="22"/>
        <end position="62"/>
    </location>
</feature>
<evidence type="ECO:0000259" key="1">
    <source>
        <dbReference type="Pfam" id="PF09588"/>
    </source>
</evidence>
<dbReference type="EMBL" id="CAKOGL010000031">
    <property type="protein sequence ID" value="CAH2107971.1"/>
    <property type="molecule type" value="Genomic_DNA"/>
</dbReference>
<dbReference type="AlphaFoldDB" id="A0AAU9VCK2"/>
<sequence length="110" mass="12743">MVNHVNILLVINWRTFYRNPSQECGLFIDPELPFLGASPDGLVGEKIVEIKCPYSAKGMSVDDEIIDSRLDRQMKIKEPDYILNAIKERKIVKKRKATKEQVQITKRNKK</sequence>
<dbReference type="InterPro" id="IPR011335">
    <property type="entry name" value="Restrct_endonuc-II-like"/>
</dbReference>
<dbReference type="PANTHER" id="PTHR46609">
    <property type="entry name" value="EXONUCLEASE, PHAGE-TYPE/RECB, C-TERMINAL DOMAIN-CONTAINING PROTEIN"/>
    <property type="match status" value="1"/>
</dbReference>
<dbReference type="InterPro" id="IPR019080">
    <property type="entry name" value="YqaJ_viral_recombinase"/>
</dbReference>
<dbReference type="PANTHER" id="PTHR46609:SF8">
    <property type="entry name" value="YQAJ VIRAL RECOMBINASE DOMAIN-CONTAINING PROTEIN"/>
    <property type="match status" value="1"/>
</dbReference>
<evidence type="ECO:0000313" key="2">
    <source>
        <dbReference type="EMBL" id="CAH2107971.1"/>
    </source>
</evidence>
<protein>
    <recommendedName>
        <fullName evidence="1">YqaJ viral recombinase domain-containing protein</fullName>
    </recommendedName>
</protein>
<dbReference type="Gene3D" id="3.90.320.10">
    <property type="match status" value="1"/>
</dbReference>
<dbReference type="InterPro" id="IPR051703">
    <property type="entry name" value="NF-kappa-B_Signaling_Reg"/>
</dbReference>
<accession>A0AAU9VCK2</accession>
<dbReference type="Proteomes" id="UP001153954">
    <property type="component" value="Unassembled WGS sequence"/>
</dbReference>
<organism evidence="2 3">
    <name type="scientific">Euphydryas editha</name>
    <name type="common">Edith's checkerspot</name>
    <dbReference type="NCBI Taxonomy" id="104508"/>
    <lineage>
        <taxon>Eukaryota</taxon>
        <taxon>Metazoa</taxon>
        <taxon>Ecdysozoa</taxon>
        <taxon>Arthropoda</taxon>
        <taxon>Hexapoda</taxon>
        <taxon>Insecta</taxon>
        <taxon>Pterygota</taxon>
        <taxon>Neoptera</taxon>
        <taxon>Endopterygota</taxon>
        <taxon>Lepidoptera</taxon>
        <taxon>Glossata</taxon>
        <taxon>Ditrysia</taxon>
        <taxon>Papilionoidea</taxon>
        <taxon>Nymphalidae</taxon>
        <taxon>Nymphalinae</taxon>
        <taxon>Euphydryas</taxon>
    </lineage>
</organism>
<dbReference type="Pfam" id="PF09588">
    <property type="entry name" value="YqaJ"/>
    <property type="match status" value="1"/>
</dbReference>
<dbReference type="GO" id="GO:0006281">
    <property type="term" value="P:DNA repair"/>
    <property type="evidence" value="ECO:0007669"/>
    <property type="project" value="UniProtKB-ARBA"/>
</dbReference>
<keyword evidence="3" id="KW-1185">Reference proteome</keyword>
<evidence type="ECO:0000313" key="3">
    <source>
        <dbReference type="Proteomes" id="UP001153954"/>
    </source>
</evidence>
<dbReference type="InterPro" id="IPR011604">
    <property type="entry name" value="PDDEXK-like_dom_sf"/>
</dbReference>
<name>A0AAU9VCK2_EUPED</name>
<comment type="caution">
    <text evidence="2">The sequence shown here is derived from an EMBL/GenBank/DDBJ whole genome shotgun (WGS) entry which is preliminary data.</text>
</comment>